<feature type="transmembrane region" description="Helical" evidence="1">
    <location>
        <begin position="39"/>
        <end position="59"/>
    </location>
</feature>
<dbReference type="EMBL" id="HBIK01022790">
    <property type="protein sequence ID" value="CAE0385611.1"/>
    <property type="molecule type" value="Transcribed_RNA"/>
</dbReference>
<feature type="transmembrane region" description="Helical" evidence="1">
    <location>
        <begin position="123"/>
        <end position="144"/>
    </location>
</feature>
<keyword evidence="1" id="KW-1133">Transmembrane helix</keyword>
<sequence length="225" mass="26304">MAIGIRVNYKLHKGDENSKYWGEYYSGLKEETKSRMNTLIFLIVRILSVIIVLCLKSIWYKAKSSLYAVVHVIFSVFLLKVSPFEETKDNINEKILQINYFLACLPLIYLDHESRWSSTFEDIYSALLLSGPILCLLVSFYFLFKELYLKYHDCKSPKITQDPIMPLKANKNGIIAKTELSMRYVNYENKNVSVTSNDIVLQQNPEIMKKFRDVVMKRNQMGRLD</sequence>
<organism evidence="2">
    <name type="scientific">Euplotes crassus</name>
    <dbReference type="NCBI Taxonomy" id="5936"/>
    <lineage>
        <taxon>Eukaryota</taxon>
        <taxon>Sar</taxon>
        <taxon>Alveolata</taxon>
        <taxon>Ciliophora</taxon>
        <taxon>Intramacronucleata</taxon>
        <taxon>Spirotrichea</taxon>
        <taxon>Hypotrichia</taxon>
        <taxon>Euplotida</taxon>
        <taxon>Euplotidae</taxon>
        <taxon>Moneuplotes</taxon>
    </lineage>
</organism>
<accession>A0A7S3KLA0</accession>
<dbReference type="AlphaFoldDB" id="A0A7S3KLA0"/>
<evidence type="ECO:0000256" key="1">
    <source>
        <dbReference type="SAM" id="Phobius"/>
    </source>
</evidence>
<evidence type="ECO:0000313" key="2">
    <source>
        <dbReference type="EMBL" id="CAE0385611.1"/>
    </source>
</evidence>
<feature type="transmembrane region" description="Helical" evidence="1">
    <location>
        <begin position="95"/>
        <end position="111"/>
    </location>
</feature>
<keyword evidence="1" id="KW-0812">Transmembrane</keyword>
<proteinExistence type="predicted"/>
<protein>
    <submittedName>
        <fullName evidence="2">Uncharacterized protein</fullName>
    </submittedName>
</protein>
<feature type="transmembrane region" description="Helical" evidence="1">
    <location>
        <begin position="65"/>
        <end position="83"/>
    </location>
</feature>
<gene>
    <name evidence="2" type="ORF">ECRA1380_LOCUS10575</name>
</gene>
<reference evidence="2" key="1">
    <citation type="submission" date="2021-01" db="EMBL/GenBank/DDBJ databases">
        <authorList>
            <person name="Corre E."/>
            <person name="Pelletier E."/>
            <person name="Niang G."/>
            <person name="Scheremetjew M."/>
            <person name="Finn R."/>
            <person name="Kale V."/>
            <person name="Holt S."/>
            <person name="Cochrane G."/>
            <person name="Meng A."/>
            <person name="Brown T."/>
            <person name="Cohen L."/>
        </authorList>
    </citation>
    <scope>NUCLEOTIDE SEQUENCE</scope>
    <source>
        <strain evidence="2">CT5</strain>
    </source>
</reference>
<name>A0A7S3KLA0_EUPCR</name>
<keyword evidence="1" id="KW-0472">Membrane</keyword>